<reference evidence="3" key="2">
    <citation type="submission" date="2023-05" db="EMBL/GenBank/DDBJ databases">
        <authorList>
            <consortium name="Lawrence Berkeley National Laboratory"/>
            <person name="Steindorff A."/>
            <person name="Hensen N."/>
            <person name="Bonometti L."/>
            <person name="Westerberg I."/>
            <person name="Brannstrom I.O."/>
            <person name="Guillou S."/>
            <person name="Cros-Aarteil S."/>
            <person name="Calhoun S."/>
            <person name="Haridas S."/>
            <person name="Kuo A."/>
            <person name="Mondo S."/>
            <person name="Pangilinan J."/>
            <person name="Riley R."/>
            <person name="Labutti K."/>
            <person name="Andreopoulos B."/>
            <person name="Lipzen A."/>
            <person name="Chen C."/>
            <person name="Yanf M."/>
            <person name="Daum C."/>
            <person name="Ng V."/>
            <person name="Clum A."/>
            <person name="Ohm R."/>
            <person name="Martin F."/>
            <person name="Silar P."/>
            <person name="Natvig D."/>
            <person name="Lalanne C."/>
            <person name="Gautier V."/>
            <person name="Ament-Velasquez S.L."/>
            <person name="Kruys A."/>
            <person name="Hutchinson M.I."/>
            <person name="Powell A.J."/>
            <person name="Barry K."/>
            <person name="Miller A.N."/>
            <person name="Grigoriev I.V."/>
            <person name="Debuchy R."/>
            <person name="Gladieux P."/>
            <person name="Thoren M.H."/>
            <person name="Johannesson H."/>
        </authorList>
    </citation>
    <scope>NUCLEOTIDE SEQUENCE</scope>
    <source>
        <strain evidence="3">CBS 141.50</strain>
    </source>
</reference>
<feature type="region of interest" description="Disordered" evidence="1">
    <location>
        <begin position="19"/>
        <end position="46"/>
    </location>
</feature>
<dbReference type="Proteomes" id="UP001302676">
    <property type="component" value="Unassembled WGS sequence"/>
</dbReference>
<dbReference type="EMBL" id="MU853594">
    <property type="protein sequence ID" value="KAK4142673.1"/>
    <property type="molecule type" value="Genomic_DNA"/>
</dbReference>
<accession>A0AAN6ZLW0</accession>
<gene>
    <name evidence="3" type="ORF">C8A04DRAFT_29626</name>
</gene>
<dbReference type="AlphaFoldDB" id="A0AAN6ZLW0"/>
<dbReference type="RefSeq" id="XP_062636044.1">
    <property type="nucleotide sequence ID" value="XM_062781074.1"/>
</dbReference>
<sequence length="75" mass="7685">MRFSISVALLSVLGVSALPTRRDPPGGGLHNPVEPPGGAVAVRNAGTPTPLTAANLVRVTRRQVDVDPGLGADDY</sequence>
<evidence type="ECO:0000313" key="4">
    <source>
        <dbReference type="Proteomes" id="UP001302676"/>
    </source>
</evidence>
<feature type="signal peptide" evidence="2">
    <location>
        <begin position="1"/>
        <end position="17"/>
    </location>
</feature>
<evidence type="ECO:0000256" key="1">
    <source>
        <dbReference type="SAM" id="MobiDB-lite"/>
    </source>
</evidence>
<organism evidence="3 4">
    <name type="scientific">Dichotomopilus funicola</name>
    <dbReference type="NCBI Taxonomy" id="1934379"/>
    <lineage>
        <taxon>Eukaryota</taxon>
        <taxon>Fungi</taxon>
        <taxon>Dikarya</taxon>
        <taxon>Ascomycota</taxon>
        <taxon>Pezizomycotina</taxon>
        <taxon>Sordariomycetes</taxon>
        <taxon>Sordariomycetidae</taxon>
        <taxon>Sordariales</taxon>
        <taxon>Chaetomiaceae</taxon>
        <taxon>Dichotomopilus</taxon>
    </lineage>
</organism>
<proteinExistence type="predicted"/>
<keyword evidence="2" id="KW-0732">Signal</keyword>
<evidence type="ECO:0000313" key="3">
    <source>
        <dbReference type="EMBL" id="KAK4142673.1"/>
    </source>
</evidence>
<keyword evidence="4" id="KW-1185">Reference proteome</keyword>
<evidence type="ECO:0000256" key="2">
    <source>
        <dbReference type="SAM" id="SignalP"/>
    </source>
</evidence>
<comment type="caution">
    <text evidence="3">The sequence shown here is derived from an EMBL/GenBank/DDBJ whole genome shotgun (WGS) entry which is preliminary data.</text>
</comment>
<reference evidence="3" key="1">
    <citation type="journal article" date="2023" name="Mol. Phylogenet. Evol.">
        <title>Genome-scale phylogeny and comparative genomics of the fungal order Sordariales.</title>
        <authorList>
            <person name="Hensen N."/>
            <person name="Bonometti L."/>
            <person name="Westerberg I."/>
            <person name="Brannstrom I.O."/>
            <person name="Guillou S."/>
            <person name="Cros-Aarteil S."/>
            <person name="Calhoun S."/>
            <person name="Haridas S."/>
            <person name="Kuo A."/>
            <person name="Mondo S."/>
            <person name="Pangilinan J."/>
            <person name="Riley R."/>
            <person name="LaButti K."/>
            <person name="Andreopoulos B."/>
            <person name="Lipzen A."/>
            <person name="Chen C."/>
            <person name="Yan M."/>
            <person name="Daum C."/>
            <person name="Ng V."/>
            <person name="Clum A."/>
            <person name="Steindorff A."/>
            <person name="Ohm R.A."/>
            <person name="Martin F."/>
            <person name="Silar P."/>
            <person name="Natvig D.O."/>
            <person name="Lalanne C."/>
            <person name="Gautier V."/>
            <person name="Ament-Velasquez S.L."/>
            <person name="Kruys A."/>
            <person name="Hutchinson M.I."/>
            <person name="Powell A.J."/>
            <person name="Barry K."/>
            <person name="Miller A.N."/>
            <person name="Grigoriev I.V."/>
            <person name="Debuchy R."/>
            <person name="Gladieux P."/>
            <person name="Hiltunen Thoren M."/>
            <person name="Johannesson H."/>
        </authorList>
    </citation>
    <scope>NUCLEOTIDE SEQUENCE</scope>
    <source>
        <strain evidence="3">CBS 141.50</strain>
    </source>
</reference>
<dbReference type="GeneID" id="87817687"/>
<feature type="chain" id="PRO_5042894665" evidence="2">
    <location>
        <begin position="18"/>
        <end position="75"/>
    </location>
</feature>
<protein>
    <submittedName>
        <fullName evidence="3">Uncharacterized protein</fullName>
    </submittedName>
</protein>
<name>A0AAN6ZLW0_9PEZI</name>